<gene>
    <name evidence="1" type="ORF">MACK_003922</name>
</gene>
<protein>
    <recommendedName>
        <fullName evidence="3">J domain-containing protein</fullName>
    </recommendedName>
</protein>
<dbReference type="Proteomes" id="UP000244811">
    <property type="component" value="Chromosome 3"/>
</dbReference>
<dbReference type="AlphaFoldDB" id="A0A976SJ52"/>
<evidence type="ECO:0008006" key="3">
    <source>
        <dbReference type="Google" id="ProtNLM"/>
    </source>
</evidence>
<proteinExistence type="predicted"/>
<accession>A0A976SJ52</accession>
<organism evidence="1 2">
    <name type="scientific">Theileria orientalis</name>
    <dbReference type="NCBI Taxonomy" id="68886"/>
    <lineage>
        <taxon>Eukaryota</taxon>
        <taxon>Sar</taxon>
        <taxon>Alveolata</taxon>
        <taxon>Apicomplexa</taxon>
        <taxon>Aconoidasida</taxon>
        <taxon>Piroplasmida</taxon>
        <taxon>Theileriidae</taxon>
        <taxon>Theileria</taxon>
    </lineage>
</organism>
<sequence>MARSFHPDKNDGIDIGFDSILDAFRTLDYYFNVILADQRIQQQEQLNSSDHELSLGSGIRTIQPEVVVVSSINPSSTGNHRKQSVGHPEPGKVCKIHHMDTHSSRFYSNISKDDCDVLGDIAYIQCRCGQVVFVPPEAAALGIRTFDCDVCSCSYIVTDAS</sequence>
<name>A0A976SJ52_THEOR</name>
<dbReference type="EMBL" id="CP056070">
    <property type="protein sequence ID" value="UVC49807.1"/>
    <property type="molecule type" value="Genomic_DNA"/>
</dbReference>
<reference evidence="1" key="1">
    <citation type="submission" date="2022-07" db="EMBL/GenBank/DDBJ databases">
        <title>Evaluation of T. orientalis genome assembly methods using nanopore sequencing and analysis of variation between genomes.</title>
        <authorList>
            <person name="Yam J."/>
            <person name="Micallef M.L."/>
            <person name="Liu M."/>
            <person name="Djordjevic S.P."/>
            <person name="Bogema D.R."/>
            <person name="Jenkins C."/>
        </authorList>
    </citation>
    <scope>NUCLEOTIDE SEQUENCE</scope>
    <source>
        <strain evidence="1">Goon Nure</strain>
    </source>
</reference>
<evidence type="ECO:0000313" key="2">
    <source>
        <dbReference type="Proteomes" id="UP000244811"/>
    </source>
</evidence>
<evidence type="ECO:0000313" key="1">
    <source>
        <dbReference type="EMBL" id="UVC49807.1"/>
    </source>
</evidence>